<comment type="caution">
    <text evidence="1">The sequence shown here is derived from an EMBL/GenBank/DDBJ whole genome shotgun (WGS) entry which is preliminary data.</text>
</comment>
<dbReference type="EMBL" id="BLAL01000262">
    <property type="protein sequence ID" value="GES98028.1"/>
    <property type="molecule type" value="Genomic_DNA"/>
</dbReference>
<gene>
    <name evidence="1" type="ORF">RCL2_002458800</name>
</gene>
<evidence type="ECO:0000313" key="2">
    <source>
        <dbReference type="Proteomes" id="UP000615446"/>
    </source>
</evidence>
<evidence type="ECO:0000313" key="1">
    <source>
        <dbReference type="EMBL" id="GES98028.1"/>
    </source>
</evidence>
<sequence length="125" mass="14241">MPINFFYILSFDDESVTIMLILSLRDEDGARFENSFMEVGTNNIDSLLCGSGCVSRGSKNLRNHQFYYSIIFTESDKYVEKKGITSKDSSNVRPNLSNSFRYCQNSINLQSVRTVIIENLSQILS</sequence>
<dbReference type="AlphaFoldDB" id="A0A8H3QZM3"/>
<organism evidence="1 2">
    <name type="scientific">Rhizophagus clarus</name>
    <dbReference type="NCBI Taxonomy" id="94130"/>
    <lineage>
        <taxon>Eukaryota</taxon>
        <taxon>Fungi</taxon>
        <taxon>Fungi incertae sedis</taxon>
        <taxon>Mucoromycota</taxon>
        <taxon>Glomeromycotina</taxon>
        <taxon>Glomeromycetes</taxon>
        <taxon>Glomerales</taxon>
        <taxon>Glomeraceae</taxon>
        <taxon>Rhizophagus</taxon>
    </lineage>
</organism>
<name>A0A8H3QZM3_9GLOM</name>
<reference evidence="1" key="1">
    <citation type="submission" date="2019-10" db="EMBL/GenBank/DDBJ databases">
        <title>Conservation and host-specific expression of non-tandemly repeated heterogenous ribosome RNA gene in arbuscular mycorrhizal fungi.</title>
        <authorList>
            <person name="Maeda T."/>
            <person name="Kobayashi Y."/>
            <person name="Nakagawa T."/>
            <person name="Ezawa T."/>
            <person name="Yamaguchi K."/>
            <person name="Bino T."/>
            <person name="Nishimoto Y."/>
            <person name="Shigenobu S."/>
            <person name="Kawaguchi M."/>
        </authorList>
    </citation>
    <scope>NUCLEOTIDE SEQUENCE</scope>
    <source>
        <strain evidence="1">HR1</strain>
    </source>
</reference>
<accession>A0A8H3QZM3</accession>
<dbReference type="Proteomes" id="UP000615446">
    <property type="component" value="Unassembled WGS sequence"/>
</dbReference>
<protein>
    <submittedName>
        <fullName evidence="1">Uncharacterized protein</fullName>
    </submittedName>
</protein>
<proteinExistence type="predicted"/>